<proteinExistence type="predicted"/>
<organism evidence="1 3">
    <name type="scientific">Enterococcus malodoratus ATCC 43197</name>
    <dbReference type="NCBI Taxonomy" id="1158601"/>
    <lineage>
        <taxon>Bacteria</taxon>
        <taxon>Bacillati</taxon>
        <taxon>Bacillota</taxon>
        <taxon>Bacilli</taxon>
        <taxon>Lactobacillales</taxon>
        <taxon>Enterococcaceae</taxon>
        <taxon>Enterococcus</taxon>
    </lineage>
</organism>
<gene>
    <name evidence="2" type="ORF">I585_01985</name>
    <name evidence="1" type="ORF">UAI_02805</name>
</gene>
<dbReference type="EMBL" id="AJAK01000019">
    <property type="protein sequence ID" value="EOH75796.1"/>
    <property type="molecule type" value="Genomic_DNA"/>
</dbReference>
<evidence type="ECO:0000313" key="2">
    <source>
        <dbReference type="EMBL" id="EOT66465.1"/>
    </source>
</evidence>
<evidence type="ECO:0000313" key="4">
    <source>
        <dbReference type="Proteomes" id="UP000014148"/>
    </source>
</evidence>
<dbReference type="Proteomes" id="UP000013783">
    <property type="component" value="Unassembled WGS sequence"/>
</dbReference>
<dbReference type="EMBL" id="ASWA01000003">
    <property type="protein sequence ID" value="EOT66465.1"/>
    <property type="molecule type" value="Genomic_DNA"/>
</dbReference>
<dbReference type="STRING" id="71451.RV07_GL004028"/>
<dbReference type="eggNOG" id="ENOG50308BR">
    <property type="taxonomic scope" value="Bacteria"/>
</dbReference>
<comment type="caution">
    <text evidence="1">The sequence shown here is derived from an EMBL/GenBank/DDBJ whole genome shotgun (WGS) entry which is preliminary data.</text>
</comment>
<sequence>MVCMSKITMNQDNLRFHISFCHTLTFKTVVKGAVCPKLHDFKENT</sequence>
<keyword evidence="4" id="KW-1185">Reference proteome</keyword>
<name>R2R5B1_9ENTE</name>
<reference evidence="2 4" key="2">
    <citation type="submission" date="2013-03" db="EMBL/GenBank/DDBJ databases">
        <title>The Genome Sequence of Enterococcus malodoratus ATCC_43197 (PacBio/Illumina hybrid assembly).</title>
        <authorList>
            <consortium name="The Broad Institute Genomics Platform"/>
            <consortium name="The Broad Institute Genome Sequencing Center for Infectious Disease"/>
            <person name="Earl A."/>
            <person name="Russ C."/>
            <person name="Gilmore M."/>
            <person name="Surin D."/>
            <person name="Walker B."/>
            <person name="Young S."/>
            <person name="Zeng Q."/>
            <person name="Gargeya S."/>
            <person name="Fitzgerald M."/>
            <person name="Haas B."/>
            <person name="Abouelleil A."/>
            <person name="Allen A.W."/>
            <person name="Alvarado L."/>
            <person name="Arachchi H.M."/>
            <person name="Berlin A.M."/>
            <person name="Chapman S.B."/>
            <person name="Gainer-Dewar J."/>
            <person name="Goldberg J."/>
            <person name="Griggs A."/>
            <person name="Gujja S."/>
            <person name="Hansen M."/>
            <person name="Howarth C."/>
            <person name="Imamovic A."/>
            <person name="Ireland A."/>
            <person name="Larimer J."/>
            <person name="McCowan C."/>
            <person name="Murphy C."/>
            <person name="Pearson M."/>
            <person name="Poon T.W."/>
            <person name="Priest M."/>
            <person name="Roberts A."/>
            <person name="Saif S."/>
            <person name="Shea T."/>
            <person name="Sisk P."/>
            <person name="Sykes S."/>
            <person name="Wortman J."/>
            <person name="Nusbaum C."/>
            <person name="Birren B."/>
        </authorList>
    </citation>
    <scope>NUCLEOTIDE SEQUENCE [LARGE SCALE GENOMIC DNA]</scope>
    <source>
        <strain evidence="2 4">ATCC 43197</strain>
    </source>
</reference>
<dbReference type="PATRIC" id="fig|1158601.3.peg.2767"/>
<protein>
    <submittedName>
        <fullName evidence="1">Uncharacterized protein</fullName>
    </submittedName>
</protein>
<accession>R2R5B1</accession>
<evidence type="ECO:0000313" key="3">
    <source>
        <dbReference type="Proteomes" id="UP000013783"/>
    </source>
</evidence>
<reference evidence="1 3" key="1">
    <citation type="submission" date="2013-02" db="EMBL/GenBank/DDBJ databases">
        <title>The Genome Sequence of Enterococcus malodoratus ATCC_43197.</title>
        <authorList>
            <consortium name="The Broad Institute Genome Sequencing Platform"/>
            <consortium name="The Broad Institute Genome Sequencing Center for Infectious Disease"/>
            <person name="Earl A.M."/>
            <person name="Gilmore M.S."/>
            <person name="Lebreton F."/>
            <person name="Walker B."/>
            <person name="Young S.K."/>
            <person name="Zeng Q."/>
            <person name="Gargeya S."/>
            <person name="Fitzgerald M."/>
            <person name="Haas B."/>
            <person name="Abouelleil A."/>
            <person name="Alvarado L."/>
            <person name="Arachchi H.M."/>
            <person name="Berlin A.M."/>
            <person name="Chapman S.B."/>
            <person name="Dewar J."/>
            <person name="Goldberg J."/>
            <person name="Griggs A."/>
            <person name="Gujja S."/>
            <person name="Hansen M."/>
            <person name="Howarth C."/>
            <person name="Imamovic A."/>
            <person name="Larimer J."/>
            <person name="McCowan C."/>
            <person name="Murphy C."/>
            <person name="Neiman D."/>
            <person name="Pearson M."/>
            <person name="Priest M."/>
            <person name="Roberts A."/>
            <person name="Saif S."/>
            <person name="Shea T."/>
            <person name="Sisk P."/>
            <person name="Sykes S."/>
            <person name="Wortman J."/>
            <person name="Nusbaum C."/>
            <person name="Birren B."/>
        </authorList>
    </citation>
    <scope>NUCLEOTIDE SEQUENCE [LARGE SCALE GENOMIC DNA]</scope>
    <source>
        <strain evidence="1 3">ATCC 43197</strain>
    </source>
</reference>
<dbReference type="Proteomes" id="UP000014148">
    <property type="component" value="Unassembled WGS sequence"/>
</dbReference>
<evidence type="ECO:0000313" key="1">
    <source>
        <dbReference type="EMBL" id="EOH75796.1"/>
    </source>
</evidence>
<dbReference type="AlphaFoldDB" id="R2R5B1"/>